<evidence type="ECO:0000256" key="5">
    <source>
        <dbReference type="ARBA" id="ARBA00022989"/>
    </source>
</evidence>
<feature type="transmembrane region" description="Helical" evidence="7">
    <location>
        <begin position="152"/>
        <end position="172"/>
    </location>
</feature>
<feature type="transmembrane region" description="Helical" evidence="7">
    <location>
        <begin position="12"/>
        <end position="29"/>
    </location>
</feature>
<dbReference type="PROSITE" id="PS50850">
    <property type="entry name" value="MFS"/>
    <property type="match status" value="1"/>
</dbReference>
<feature type="transmembrane region" description="Helical" evidence="7">
    <location>
        <begin position="340"/>
        <end position="363"/>
    </location>
</feature>
<evidence type="ECO:0000259" key="8">
    <source>
        <dbReference type="PROSITE" id="PS50850"/>
    </source>
</evidence>
<evidence type="ECO:0000256" key="3">
    <source>
        <dbReference type="ARBA" id="ARBA00022475"/>
    </source>
</evidence>
<evidence type="ECO:0000256" key="7">
    <source>
        <dbReference type="SAM" id="Phobius"/>
    </source>
</evidence>
<dbReference type="Pfam" id="PF05977">
    <property type="entry name" value="MFS_3"/>
    <property type="match status" value="1"/>
</dbReference>
<evidence type="ECO:0000256" key="6">
    <source>
        <dbReference type="ARBA" id="ARBA00023136"/>
    </source>
</evidence>
<dbReference type="CDD" id="cd06173">
    <property type="entry name" value="MFS_MefA_like"/>
    <property type="match status" value="1"/>
</dbReference>
<evidence type="ECO:0000256" key="2">
    <source>
        <dbReference type="ARBA" id="ARBA00022448"/>
    </source>
</evidence>
<dbReference type="Gene3D" id="1.20.1250.20">
    <property type="entry name" value="MFS general substrate transporter like domains"/>
    <property type="match status" value="1"/>
</dbReference>
<protein>
    <submittedName>
        <fullName evidence="9">MFS transporter</fullName>
    </submittedName>
</protein>
<comment type="subcellular location">
    <subcellularLocation>
        <location evidence="1">Cell membrane</location>
        <topology evidence="1">Multi-pass membrane protein</topology>
    </subcellularLocation>
</comment>
<dbReference type="EMBL" id="CP019605">
    <property type="protein sequence ID" value="AQP43811.1"/>
    <property type="molecule type" value="Genomic_DNA"/>
</dbReference>
<name>A0A1Q2CCI7_9ACTN</name>
<feature type="domain" description="Major facilitator superfamily (MFS) profile" evidence="8">
    <location>
        <begin position="1"/>
        <end position="397"/>
    </location>
</feature>
<evidence type="ECO:0000313" key="9">
    <source>
        <dbReference type="EMBL" id="AQP43811.1"/>
    </source>
</evidence>
<dbReference type="GO" id="GO:0005886">
    <property type="term" value="C:plasma membrane"/>
    <property type="evidence" value="ECO:0007669"/>
    <property type="project" value="UniProtKB-SubCell"/>
</dbReference>
<reference evidence="9 10" key="1">
    <citation type="journal article" date="2016" name="Int. J. Syst. Evol. Microbiol.">
        <title>Tessaracoccus flavus sp. nov., isolated from the drainage system of a lindane-producing factory.</title>
        <authorList>
            <person name="Kumari R."/>
            <person name="Singh P."/>
            <person name="Schumann P."/>
            <person name="Lal R."/>
        </authorList>
    </citation>
    <scope>NUCLEOTIDE SEQUENCE [LARGE SCALE GENOMIC DNA]</scope>
    <source>
        <strain evidence="9 10">RP1T</strain>
    </source>
</reference>
<keyword evidence="5 7" id="KW-1133">Transmembrane helix</keyword>
<feature type="transmembrane region" description="Helical" evidence="7">
    <location>
        <begin position="41"/>
        <end position="64"/>
    </location>
</feature>
<keyword evidence="10" id="KW-1185">Reference proteome</keyword>
<keyword evidence="6 7" id="KW-0472">Membrane</keyword>
<dbReference type="RefSeq" id="WP_226996317.1">
    <property type="nucleotide sequence ID" value="NZ_CP019605.1"/>
</dbReference>
<proteinExistence type="predicted"/>
<dbReference type="InterPro" id="IPR036259">
    <property type="entry name" value="MFS_trans_sf"/>
</dbReference>
<evidence type="ECO:0000256" key="1">
    <source>
        <dbReference type="ARBA" id="ARBA00004651"/>
    </source>
</evidence>
<evidence type="ECO:0000313" key="10">
    <source>
        <dbReference type="Proteomes" id="UP000188324"/>
    </source>
</evidence>
<keyword evidence="2" id="KW-0813">Transport</keyword>
<keyword evidence="4 7" id="KW-0812">Transmembrane</keyword>
<dbReference type="InterPro" id="IPR010290">
    <property type="entry name" value="TM_effector"/>
</dbReference>
<gene>
    <name evidence="9" type="ORF">RPIT_02405</name>
</gene>
<feature type="transmembrane region" description="Helical" evidence="7">
    <location>
        <begin position="254"/>
        <end position="273"/>
    </location>
</feature>
<evidence type="ECO:0000256" key="4">
    <source>
        <dbReference type="ARBA" id="ARBA00022692"/>
    </source>
</evidence>
<dbReference type="GO" id="GO:0022857">
    <property type="term" value="F:transmembrane transporter activity"/>
    <property type="evidence" value="ECO:0007669"/>
    <property type="project" value="InterPro"/>
</dbReference>
<dbReference type="PANTHER" id="PTHR23513:SF11">
    <property type="entry name" value="STAPHYLOFERRIN A TRANSPORTER"/>
    <property type="match status" value="1"/>
</dbReference>
<keyword evidence="3" id="KW-1003">Cell membrane</keyword>
<dbReference type="AlphaFoldDB" id="A0A1Q2CCI7"/>
<dbReference type="KEGG" id="tfl:RPIT_02405"/>
<dbReference type="PANTHER" id="PTHR23513">
    <property type="entry name" value="INTEGRAL MEMBRANE EFFLUX PROTEIN-RELATED"/>
    <property type="match status" value="1"/>
</dbReference>
<organism evidence="9 10">
    <name type="scientific">Tessaracoccus flavus</name>
    <dbReference type="NCBI Taxonomy" id="1610493"/>
    <lineage>
        <taxon>Bacteria</taxon>
        <taxon>Bacillati</taxon>
        <taxon>Actinomycetota</taxon>
        <taxon>Actinomycetes</taxon>
        <taxon>Propionibacteriales</taxon>
        <taxon>Propionibacteriaceae</taxon>
        <taxon>Tessaracoccus</taxon>
    </lineage>
</organism>
<feature type="transmembrane region" description="Helical" evidence="7">
    <location>
        <begin position="369"/>
        <end position="392"/>
    </location>
</feature>
<dbReference type="Proteomes" id="UP000188324">
    <property type="component" value="Chromosome"/>
</dbReference>
<feature type="transmembrane region" description="Helical" evidence="7">
    <location>
        <begin position="280"/>
        <end position="300"/>
    </location>
</feature>
<feature type="transmembrane region" description="Helical" evidence="7">
    <location>
        <begin position="218"/>
        <end position="238"/>
    </location>
</feature>
<dbReference type="STRING" id="1610493.RPIT_02405"/>
<sequence length="418" mass="44004">MASFSVRNYRYFFLGALVSNVGTWVQRIGQDWLVLTELTDGSSAALGIVTALQFLAIPLLAPYAGAVADRVSKRKLLMVTQILLAATAFGLWALVALDVVQLWHVFVFAFLQGVISAFDNPARQSFVSEMVPPGLLSNAVGLNSTSFNGARLVGPGVAGLTIAAFGVGPALLFNALSFLPMIVAIASMNAAELQPAPPVKARGATLDGLKYLTGRADLMIVMVIVFMLGTFGMNFQIYNATMATQVFQKGATEYGMLGTVMAVGTLAGALLAARRAKPSFRTLLLSLAGFAVSSALLTVVPNYTGYSLLLIPAGFFALTVMTTANASVQLATAPEYRGRVMAIYVAIFVGGTPLGAPIIGWIGEVWGPRASIAVGAVATGLTVVGVLAYLVLHDGLRLAVERGWPLRLRVWTAAREAA</sequence>
<accession>A0A1Q2CCI7</accession>
<dbReference type="SUPFAM" id="SSF103473">
    <property type="entry name" value="MFS general substrate transporter"/>
    <property type="match status" value="1"/>
</dbReference>
<dbReference type="InterPro" id="IPR020846">
    <property type="entry name" value="MFS_dom"/>
</dbReference>
<feature type="transmembrane region" description="Helical" evidence="7">
    <location>
        <begin position="306"/>
        <end position="328"/>
    </location>
</feature>